<dbReference type="PANTHER" id="PTHR43153">
    <property type="entry name" value="ELECTRON TRANSFER FLAVOPROTEIN ALPHA"/>
    <property type="match status" value="1"/>
</dbReference>
<protein>
    <submittedName>
        <fullName evidence="6">Electron transfer flavoprotein subunit alpha/FixB family protein</fullName>
    </submittedName>
</protein>
<evidence type="ECO:0000259" key="5">
    <source>
        <dbReference type="Pfam" id="PF00766"/>
    </source>
</evidence>
<dbReference type="InterPro" id="IPR001308">
    <property type="entry name" value="ETF_a/FixB"/>
</dbReference>
<sequence length="144" mass="15353">ESFVKQVLDVLITEGETVNLEDADIIVSGGRGVGSKENFKVIFDLAKELNAAVGASRAAVDAGWIPYAHQVGQTGKTVSPKIYIACGISGAIQHQVGMRSSDFIIAINKDPEAPIFDIADLGIVGDLFEVIPVLIKEMKKKKGE</sequence>
<comment type="caution">
    <text evidence="6">The sequence shown here is derived from an EMBL/GenBank/DDBJ whole genome shotgun (WGS) entry which is preliminary data.</text>
</comment>
<dbReference type="GO" id="GO:0033539">
    <property type="term" value="P:fatty acid beta-oxidation using acyl-CoA dehydrogenase"/>
    <property type="evidence" value="ECO:0007669"/>
    <property type="project" value="TreeGrafter"/>
</dbReference>
<dbReference type="InterPro" id="IPR029035">
    <property type="entry name" value="DHS-like_NAD/FAD-binding_dom"/>
</dbReference>
<dbReference type="AlphaFoldDB" id="A0A7C5MBK8"/>
<accession>A0A7C5MBK8</accession>
<keyword evidence="4" id="KW-0813">Transport</keyword>
<feature type="domain" description="Electron transfer flavoprotein alpha subunit C-terminal" evidence="5">
    <location>
        <begin position="19"/>
        <end position="99"/>
    </location>
</feature>
<dbReference type="InterPro" id="IPR018206">
    <property type="entry name" value="ETF_asu_C_CS"/>
</dbReference>
<dbReference type="InterPro" id="IPR014731">
    <property type="entry name" value="ETF_asu_C"/>
</dbReference>
<dbReference type="SUPFAM" id="SSF52467">
    <property type="entry name" value="DHS-like NAD/FAD-binding domain"/>
    <property type="match status" value="1"/>
</dbReference>
<keyword evidence="4" id="KW-0249">Electron transport</keyword>
<dbReference type="FunFam" id="3.40.50.1220:FF:000001">
    <property type="entry name" value="Electron transfer flavoprotein, alpha subunit"/>
    <property type="match status" value="1"/>
</dbReference>
<dbReference type="Gene3D" id="3.40.50.1220">
    <property type="entry name" value="TPP-binding domain"/>
    <property type="match status" value="1"/>
</dbReference>
<proteinExistence type="inferred from homology"/>
<gene>
    <name evidence="6" type="ORF">ENL41_01590</name>
</gene>
<dbReference type="Pfam" id="PF00766">
    <property type="entry name" value="ETF_alpha"/>
    <property type="match status" value="1"/>
</dbReference>
<reference evidence="6" key="1">
    <citation type="journal article" date="2020" name="mSystems">
        <title>Genome- and Community-Level Interaction Insights into Carbon Utilization and Element Cycling Functions of Hydrothermarchaeota in Hydrothermal Sediment.</title>
        <authorList>
            <person name="Zhou Z."/>
            <person name="Liu Y."/>
            <person name="Xu W."/>
            <person name="Pan J."/>
            <person name="Luo Z.H."/>
            <person name="Li M."/>
        </authorList>
    </citation>
    <scope>NUCLEOTIDE SEQUENCE [LARGE SCALE GENOMIC DNA]</scope>
    <source>
        <strain evidence="6">HyVt-94</strain>
    </source>
</reference>
<feature type="non-terminal residue" evidence="6">
    <location>
        <position position="1"/>
    </location>
</feature>
<keyword evidence="2" id="KW-0285">Flavoprotein</keyword>
<evidence type="ECO:0000256" key="3">
    <source>
        <dbReference type="ARBA" id="ARBA00022827"/>
    </source>
</evidence>
<dbReference type="PANTHER" id="PTHR43153:SF1">
    <property type="entry name" value="ELECTRON TRANSFER FLAVOPROTEIN SUBUNIT ALPHA, MITOCHONDRIAL"/>
    <property type="match status" value="1"/>
</dbReference>
<dbReference type="PROSITE" id="PS00696">
    <property type="entry name" value="ETF_ALPHA"/>
    <property type="match status" value="1"/>
</dbReference>
<evidence type="ECO:0000256" key="2">
    <source>
        <dbReference type="ARBA" id="ARBA00022630"/>
    </source>
</evidence>
<organism evidence="6">
    <name type="scientific">candidate division WOR-3 bacterium</name>
    <dbReference type="NCBI Taxonomy" id="2052148"/>
    <lineage>
        <taxon>Bacteria</taxon>
        <taxon>Bacteria division WOR-3</taxon>
    </lineage>
</organism>
<comment type="similarity">
    <text evidence="1">Belongs to the ETF alpha-subunit/FixB family.</text>
</comment>
<dbReference type="GO" id="GO:0009055">
    <property type="term" value="F:electron transfer activity"/>
    <property type="evidence" value="ECO:0007669"/>
    <property type="project" value="InterPro"/>
</dbReference>
<name>A0A7C5MBK8_UNCW3</name>
<evidence type="ECO:0000256" key="1">
    <source>
        <dbReference type="ARBA" id="ARBA00005817"/>
    </source>
</evidence>
<keyword evidence="3" id="KW-0274">FAD</keyword>
<dbReference type="EMBL" id="DRTV01000119">
    <property type="protein sequence ID" value="HHF58099.1"/>
    <property type="molecule type" value="Genomic_DNA"/>
</dbReference>
<evidence type="ECO:0000256" key="4">
    <source>
        <dbReference type="ARBA" id="ARBA00022982"/>
    </source>
</evidence>
<evidence type="ECO:0000313" key="6">
    <source>
        <dbReference type="EMBL" id="HHF58099.1"/>
    </source>
</evidence>
<dbReference type="GO" id="GO:0050660">
    <property type="term" value="F:flavin adenine dinucleotide binding"/>
    <property type="evidence" value="ECO:0007669"/>
    <property type="project" value="InterPro"/>
</dbReference>
<dbReference type="Proteomes" id="UP000886014">
    <property type="component" value="Unassembled WGS sequence"/>
</dbReference>